<name>A0A1I2DI01_9BACI</name>
<dbReference type="AlphaFoldDB" id="A0A1I2DI01"/>
<dbReference type="GO" id="GO:0000976">
    <property type="term" value="F:transcription cis-regulatory region binding"/>
    <property type="evidence" value="ECO:0007669"/>
    <property type="project" value="TreeGrafter"/>
</dbReference>
<keyword evidence="3 6" id="KW-0238">DNA-binding</keyword>
<dbReference type="PANTHER" id="PTHR30126">
    <property type="entry name" value="HTH-TYPE TRANSCRIPTIONAL REGULATOR"/>
    <property type="match status" value="1"/>
</dbReference>
<evidence type="ECO:0000313" key="6">
    <source>
        <dbReference type="EMBL" id="SFE80272.1"/>
    </source>
</evidence>
<protein>
    <submittedName>
        <fullName evidence="6">DNA-binding transcriptional regulator, LysR family</fullName>
    </submittedName>
</protein>
<organism evidence="6 7">
    <name type="scientific">Alteribacillus iranensis</name>
    <dbReference type="NCBI Taxonomy" id="930128"/>
    <lineage>
        <taxon>Bacteria</taxon>
        <taxon>Bacillati</taxon>
        <taxon>Bacillota</taxon>
        <taxon>Bacilli</taxon>
        <taxon>Bacillales</taxon>
        <taxon>Bacillaceae</taxon>
        <taxon>Alteribacillus</taxon>
    </lineage>
</organism>
<dbReference type="PANTHER" id="PTHR30126:SF40">
    <property type="entry name" value="HTH-TYPE TRANSCRIPTIONAL REGULATOR GLTR"/>
    <property type="match status" value="1"/>
</dbReference>
<dbReference type="InterPro" id="IPR000847">
    <property type="entry name" value="LysR_HTH_N"/>
</dbReference>
<proteinExistence type="inferred from homology"/>
<dbReference type="Pfam" id="PF00126">
    <property type="entry name" value="HTH_1"/>
    <property type="match status" value="1"/>
</dbReference>
<dbReference type="EMBL" id="FONT01000004">
    <property type="protein sequence ID" value="SFE80272.1"/>
    <property type="molecule type" value="Genomic_DNA"/>
</dbReference>
<dbReference type="GO" id="GO:0003700">
    <property type="term" value="F:DNA-binding transcription factor activity"/>
    <property type="evidence" value="ECO:0007669"/>
    <property type="project" value="InterPro"/>
</dbReference>
<dbReference type="PROSITE" id="PS50931">
    <property type="entry name" value="HTH_LYSR"/>
    <property type="match status" value="1"/>
</dbReference>
<dbReference type="SUPFAM" id="SSF53850">
    <property type="entry name" value="Periplasmic binding protein-like II"/>
    <property type="match status" value="1"/>
</dbReference>
<keyword evidence="2" id="KW-0805">Transcription regulation</keyword>
<dbReference type="InterPro" id="IPR036388">
    <property type="entry name" value="WH-like_DNA-bd_sf"/>
</dbReference>
<dbReference type="InterPro" id="IPR005119">
    <property type="entry name" value="LysR_subst-bd"/>
</dbReference>
<reference evidence="6 7" key="1">
    <citation type="submission" date="2016-10" db="EMBL/GenBank/DDBJ databases">
        <authorList>
            <person name="de Groot N.N."/>
        </authorList>
    </citation>
    <scope>NUCLEOTIDE SEQUENCE [LARGE SCALE GENOMIC DNA]</scope>
    <source>
        <strain evidence="6 7">DSM 23995</strain>
    </source>
</reference>
<dbReference type="PRINTS" id="PR00039">
    <property type="entry name" value="HTHLYSR"/>
</dbReference>
<dbReference type="Gene3D" id="1.10.10.10">
    <property type="entry name" value="Winged helix-like DNA-binding domain superfamily/Winged helix DNA-binding domain"/>
    <property type="match status" value="1"/>
</dbReference>
<dbReference type="STRING" id="930128.SAMN05192532_10494"/>
<evidence type="ECO:0000256" key="3">
    <source>
        <dbReference type="ARBA" id="ARBA00023125"/>
    </source>
</evidence>
<feature type="domain" description="HTH lysR-type" evidence="5">
    <location>
        <begin position="1"/>
        <end position="56"/>
    </location>
</feature>
<dbReference type="Pfam" id="PF03466">
    <property type="entry name" value="LysR_substrate"/>
    <property type="match status" value="1"/>
</dbReference>
<dbReference type="Gene3D" id="3.40.190.290">
    <property type="match status" value="1"/>
</dbReference>
<dbReference type="InterPro" id="IPR036390">
    <property type="entry name" value="WH_DNA-bd_sf"/>
</dbReference>
<comment type="similarity">
    <text evidence="1">Belongs to the LysR transcriptional regulatory family.</text>
</comment>
<sequence length="294" mass="34148">MQQLLIFRFFTETKSMTKTAERMNLKQPTVSFHLKKLEESIGVPLYEKNEDDIILTSAGKVMYNYAHEIVSLQEEAERVMKDFQKHKRGELLIGSSHIPGNYVLPPILKSFSEQYPQVHLSLTVKSTPSIVQDIKQKKLDMALVSEQDLEDSELNLTRLMRDPLVLVMKEDHPLAKKEFLAKEDISLYPFIIHSSGSTRKMIDRWCKKHHLRLKIAMEINSLEAIIQTVVLGMGVTIVSSRMISSFLKESNLTYREVPAMSDNRWISLIFRQDIKFTPHRKVFYTLITDNMRYA</sequence>
<evidence type="ECO:0000256" key="1">
    <source>
        <dbReference type="ARBA" id="ARBA00009437"/>
    </source>
</evidence>
<dbReference type="SUPFAM" id="SSF46785">
    <property type="entry name" value="Winged helix' DNA-binding domain"/>
    <property type="match status" value="1"/>
</dbReference>
<keyword evidence="4" id="KW-0804">Transcription</keyword>
<dbReference type="Proteomes" id="UP000199516">
    <property type="component" value="Unassembled WGS sequence"/>
</dbReference>
<gene>
    <name evidence="6" type="ORF">SAMN05192532_10494</name>
</gene>
<evidence type="ECO:0000313" key="7">
    <source>
        <dbReference type="Proteomes" id="UP000199516"/>
    </source>
</evidence>
<evidence type="ECO:0000256" key="4">
    <source>
        <dbReference type="ARBA" id="ARBA00023163"/>
    </source>
</evidence>
<evidence type="ECO:0000256" key="2">
    <source>
        <dbReference type="ARBA" id="ARBA00023015"/>
    </source>
</evidence>
<dbReference type="RefSeq" id="WP_281243894.1">
    <property type="nucleotide sequence ID" value="NZ_FONT01000004.1"/>
</dbReference>
<evidence type="ECO:0000259" key="5">
    <source>
        <dbReference type="PROSITE" id="PS50931"/>
    </source>
</evidence>
<keyword evidence="7" id="KW-1185">Reference proteome</keyword>
<accession>A0A1I2DI01</accession>